<feature type="region of interest" description="Disordered" evidence="1">
    <location>
        <begin position="1"/>
        <end position="20"/>
    </location>
</feature>
<evidence type="ECO:0000313" key="2">
    <source>
        <dbReference type="EMBL" id="KAG0571753.1"/>
    </source>
</evidence>
<evidence type="ECO:0000313" key="3">
    <source>
        <dbReference type="Proteomes" id="UP000822688"/>
    </source>
</evidence>
<dbReference type="AlphaFoldDB" id="A0A8T0HLZ7"/>
<evidence type="ECO:0000256" key="1">
    <source>
        <dbReference type="SAM" id="MobiDB-lite"/>
    </source>
</evidence>
<accession>A0A8T0HLZ7</accession>
<comment type="caution">
    <text evidence="2">The sequence shown here is derived from an EMBL/GenBank/DDBJ whole genome shotgun (WGS) entry which is preliminary data.</text>
</comment>
<gene>
    <name evidence="2" type="ORF">KC19_VG039400</name>
</gene>
<protein>
    <submittedName>
        <fullName evidence="2">Uncharacterized protein</fullName>
    </submittedName>
</protein>
<reference evidence="2" key="1">
    <citation type="submission" date="2020-06" db="EMBL/GenBank/DDBJ databases">
        <title>WGS assembly of Ceratodon purpureus strain R40.</title>
        <authorList>
            <person name="Carey S.B."/>
            <person name="Jenkins J."/>
            <person name="Shu S."/>
            <person name="Lovell J.T."/>
            <person name="Sreedasyam A."/>
            <person name="Maumus F."/>
            <person name="Tiley G.P."/>
            <person name="Fernandez-Pozo N."/>
            <person name="Barry K."/>
            <person name="Chen C."/>
            <person name="Wang M."/>
            <person name="Lipzen A."/>
            <person name="Daum C."/>
            <person name="Saski C.A."/>
            <person name="Payton A.C."/>
            <person name="Mcbreen J.C."/>
            <person name="Conrad R.E."/>
            <person name="Kollar L.M."/>
            <person name="Olsson S."/>
            <person name="Huttunen S."/>
            <person name="Landis J.B."/>
            <person name="Wickett N.J."/>
            <person name="Johnson M.G."/>
            <person name="Rensing S.A."/>
            <person name="Grimwood J."/>
            <person name="Schmutz J."/>
            <person name="Mcdaniel S.F."/>
        </authorList>
    </citation>
    <scope>NUCLEOTIDE SEQUENCE</scope>
    <source>
        <strain evidence="2">R40</strain>
    </source>
</reference>
<organism evidence="2 3">
    <name type="scientific">Ceratodon purpureus</name>
    <name type="common">Fire moss</name>
    <name type="synonym">Dicranum purpureum</name>
    <dbReference type="NCBI Taxonomy" id="3225"/>
    <lineage>
        <taxon>Eukaryota</taxon>
        <taxon>Viridiplantae</taxon>
        <taxon>Streptophyta</taxon>
        <taxon>Embryophyta</taxon>
        <taxon>Bryophyta</taxon>
        <taxon>Bryophytina</taxon>
        <taxon>Bryopsida</taxon>
        <taxon>Dicranidae</taxon>
        <taxon>Pseudoditrichales</taxon>
        <taxon>Ditrichaceae</taxon>
        <taxon>Ceratodon</taxon>
    </lineage>
</organism>
<proteinExistence type="predicted"/>
<feature type="non-terminal residue" evidence="2">
    <location>
        <position position="154"/>
    </location>
</feature>
<sequence>MSVRESSRKRRDPCPSPTAWRRRSIPRRHAEVFGSPFPPAACTSIVCYTPRLHLFSSRGIRSLPPSSPPHGLFFRYLVGVSLPSLRGRTTPSPSPHAFPRKTMLMSTLVLVSVASPTVSTSLVEPSSPIPNSFSRTQNKSLPSMKVLPLRLSLH</sequence>
<keyword evidence="3" id="KW-1185">Reference proteome</keyword>
<dbReference type="EMBL" id="CM026426">
    <property type="protein sequence ID" value="KAG0571753.1"/>
    <property type="molecule type" value="Genomic_DNA"/>
</dbReference>
<dbReference type="Proteomes" id="UP000822688">
    <property type="component" value="Chromosome V"/>
</dbReference>
<name>A0A8T0HLZ7_CERPU</name>